<dbReference type="PATRIC" id="fig|123899.6.peg.2362"/>
<evidence type="ECO:0000313" key="3">
    <source>
        <dbReference type="Proteomes" id="UP000076825"/>
    </source>
</evidence>
<keyword evidence="1" id="KW-0812">Transmembrane</keyword>
<gene>
    <name evidence="2" type="ORF">SAMEA3906487_02375</name>
</gene>
<dbReference type="AlphaFoldDB" id="A0A157NQK6"/>
<dbReference type="STRING" id="123899.SAMEA3906487_02375"/>
<evidence type="ECO:0000313" key="2">
    <source>
        <dbReference type="EMBL" id="SAI70700.1"/>
    </source>
</evidence>
<accession>A0A157NQK6</accession>
<proteinExistence type="predicted"/>
<protein>
    <submittedName>
        <fullName evidence="2">Uncharacterized protein</fullName>
    </submittedName>
</protein>
<dbReference type="eggNOG" id="ENOG5033GAY">
    <property type="taxonomic scope" value="Bacteria"/>
</dbReference>
<dbReference type="EMBL" id="LT546645">
    <property type="protein sequence ID" value="SAI70700.1"/>
    <property type="molecule type" value="Genomic_DNA"/>
</dbReference>
<organism evidence="2 3">
    <name type="scientific">Bordetella trematum</name>
    <dbReference type="NCBI Taxonomy" id="123899"/>
    <lineage>
        <taxon>Bacteria</taxon>
        <taxon>Pseudomonadati</taxon>
        <taxon>Pseudomonadota</taxon>
        <taxon>Betaproteobacteria</taxon>
        <taxon>Burkholderiales</taxon>
        <taxon>Alcaligenaceae</taxon>
        <taxon>Bordetella</taxon>
    </lineage>
</organism>
<dbReference type="RefSeq" id="WP_025518200.1">
    <property type="nucleotide sequence ID" value="NZ_CP016340.1"/>
</dbReference>
<dbReference type="KEGG" id="btrm:SAMEA390648702375"/>
<keyword evidence="1" id="KW-1133">Transmembrane helix</keyword>
<reference evidence="2 3" key="1">
    <citation type="submission" date="2016-04" db="EMBL/GenBank/DDBJ databases">
        <authorList>
            <consortium name="Pathogen Informatics"/>
        </authorList>
    </citation>
    <scope>NUCLEOTIDE SEQUENCE [LARGE SCALE GENOMIC DNA]</scope>
    <source>
        <strain evidence="2 3">H044680328</strain>
    </source>
</reference>
<feature type="transmembrane region" description="Helical" evidence="1">
    <location>
        <begin position="46"/>
        <end position="67"/>
    </location>
</feature>
<name>A0A157NQK6_9BORD</name>
<sequence length="105" mass="11523">MSHPQRAAPSGVCAAVQAGVWSRPTRRPSGAAPRGPWRWSRYERLSFSMLGYTWGILVLAVTALHFFNYDLETKTSSTSGSHAGFYESARAIKADSSSESEQDEP</sequence>
<evidence type="ECO:0000256" key="1">
    <source>
        <dbReference type="SAM" id="Phobius"/>
    </source>
</evidence>
<keyword evidence="1" id="KW-0472">Membrane</keyword>
<dbReference type="Proteomes" id="UP000076825">
    <property type="component" value="Chromosome 1"/>
</dbReference>
<dbReference type="OrthoDB" id="9156834at2"/>
<keyword evidence="3" id="KW-1185">Reference proteome</keyword>
<dbReference type="GeneID" id="56591558"/>